<dbReference type="InterPro" id="IPR003789">
    <property type="entry name" value="Asn/Gln_tRNA_amidoTrase-B-like"/>
</dbReference>
<dbReference type="SMART" id="SM00845">
    <property type="entry name" value="GatB_Yqey"/>
    <property type="match status" value="1"/>
</dbReference>
<evidence type="ECO:0000259" key="11">
    <source>
        <dbReference type="SMART" id="SM00845"/>
    </source>
</evidence>
<dbReference type="EMBL" id="JAGQLF010000008">
    <property type="protein sequence ID" value="MCA9386604.1"/>
    <property type="molecule type" value="Genomic_DNA"/>
</dbReference>
<evidence type="ECO:0000313" key="13">
    <source>
        <dbReference type="Proteomes" id="UP000714915"/>
    </source>
</evidence>
<dbReference type="AlphaFoldDB" id="A0A955RL32"/>
<accession>A0A955RL32</accession>
<proteinExistence type="inferred from homology"/>
<comment type="caution">
    <text evidence="12">The sequence shown here is derived from an EMBL/GenBank/DDBJ whole genome shotgun (WGS) entry which is preliminary data.</text>
</comment>
<reference evidence="12" key="2">
    <citation type="journal article" date="2021" name="Microbiome">
        <title>Successional dynamics and alternative stable states in a saline activated sludge microbial community over 9 years.</title>
        <authorList>
            <person name="Wang Y."/>
            <person name="Ye J."/>
            <person name="Ju F."/>
            <person name="Liu L."/>
            <person name="Boyd J.A."/>
            <person name="Deng Y."/>
            <person name="Parks D.H."/>
            <person name="Jiang X."/>
            <person name="Yin X."/>
            <person name="Woodcroft B.J."/>
            <person name="Tyson G.W."/>
            <person name="Hugenholtz P."/>
            <person name="Polz M.F."/>
            <person name="Zhang T."/>
        </authorList>
    </citation>
    <scope>NUCLEOTIDE SEQUENCE</scope>
    <source>
        <strain evidence="12">HKST-UBA09</strain>
    </source>
</reference>
<dbReference type="GO" id="GO:0005524">
    <property type="term" value="F:ATP binding"/>
    <property type="evidence" value="ECO:0007669"/>
    <property type="project" value="UniProtKB-KW"/>
</dbReference>
<dbReference type="Proteomes" id="UP000714915">
    <property type="component" value="Unassembled WGS sequence"/>
</dbReference>
<dbReference type="NCBIfam" id="TIGR00133">
    <property type="entry name" value="gatB"/>
    <property type="match status" value="1"/>
</dbReference>
<comment type="function">
    <text evidence="7 10">Allows the formation of correctly charged Asn-tRNA(Asn) or Gln-tRNA(Gln) through the transamidation of misacylated Asp-tRNA(Asn) or Glu-tRNA(Gln) in organisms which lack either or both of asparaginyl-tRNA or glutaminyl-tRNA synthetases. The reaction takes place in the presence of glutamine and ATP through an activated phospho-Asp-tRNA(Asn) or phospho-Glu-tRNA(Gln).</text>
</comment>
<evidence type="ECO:0000256" key="3">
    <source>
        <dbReference type="ARBA" id="ARBA00022598"/>
    </source>
</evidence>
<dbReference type="SUPFAM" id="SSF89095">
    <property type="entry name" value="GatB/YqeY motif"/>
    <property type="match status" value="1"/>
</dbReference>
<dbReference type="EC" id="6.3.5.-" evidence="10"/>
<dbReference type="FunFam" id="1.10.10.410:FF:000001">
    <property type="entry name" value="Aspartyl/glutamyl-tRNA(Asn/Gln) amidotransferase subunit B"/>
    <property type="match status" value="1"/>
</dbReference>
<dbReference type="InterPro" id="IPR006075">
    <property type="entry name" value="Asn/Gln-tRNA_Trfase_suB/E_cat"/>
</dbReference>
<keyword evidence="5 10" id="KW-0067">ATP-binding</keyword>
<dbReference type="Pfam" id="PF02637">
    <property type="entry name" value="GatB_Yqey"/>
    <property type="match status" value="1"/>
</dbReference>
<dbReference type="NCBIfam" id="NF004012">
    <property type="entry name" value="PRK05477.1-2"/>
    <property type="match status" value="1"/>
</dbReference>
<dbReference type="NCBIfam" id="NF004014">
    <property type="entry name" value="PRK05477.1-4"/>
    <property type="match status" value="1"/>
</dbReference>
<comment type="catalytic activity">
    <reaction evidence="8 10">
        <text>L-aspartyl-tRNA(Asn) + L-glutamine + ATP + H2O = L-asparaginyl-tRNA(Asn) + L-glutamate + ADP + phosphate + 2 H(+)</text>
        <dbReference type="Rhea" id="RHEA:14513"/>
        <dbReference type="Rhea" id="RHEA-COMP:9674"/>
        <dbReference type="Rhea" id="RHEA-COMP:9677"/>
        <dbReference type="ChEBI" id="CHEBI:15377"/>
        <dbReference type="ChEBI" id="CHEBI:15378"/>
        <dbReference type="ChEBI" id="CHEBI:29985"/>
        <dbReference type="ChEBI" id="CHEBI:30616"/>
        <dbReference type="ChEBI" id="CHEBI:43474"/>
        <dbReference type="ChEBI" id="CHEBI:58359"/>
        <dbReference type="ChEBI" id="CHEBI:78515"/>
        <dbReference type="ChEBI" id="CHEBI:78516"/>
        <dbReference type="ChEBI" id="CHEBI:456216"/>
    </reaction>
</comment>
<dbReference type="Gene3D" id="1.10.10.410">
    <property type="match status" value="1"/>
</dbReference>
<keyword evidence="6 10" id="KW-0648">Protein biosynthesis</keyword>
<evidence type="ECO:0000256" key="9">
    <source>
        <dbReference type="ARBA" id="ARBA00047913"/>
    </source>
</evidence>
<sequence>MKYQPVVGLEIHLQVKVKTKMFSRVSSEYFGEPPNTHIDPVSFGLPGALPVPNKEAIKKAVRLAIALNCQINKRIHFDRKNYFYPDLPKGYQISQFDEPIGRDGYVEIEIGDDSRRIRITRLHVEEDTGKSMHSGDESLIDYNKSGVALIEMVTEPDFESVEEVLAFAKRLRQIVRYTDTSDAEMQKGQMRFELNISVKKSGTKELPNYKVEVKNIGSISVLEKVMNFELNRQSELLGKGEEIKNQTRGLKDMTGATLFQRSKESSDDYRYFPEPDIPPIHFSEEYIQEIKKDMPELPNERIKRYLDLGLELEQADNFVEDKARGDYFDLVLESAKDESMAKEFSKWINTDLTGILIKNNKDYSDVQIDPFDLVYLIQMAKDKKITATIAKSVIEEIIKMNKSEKGIAEEIIKTKGLVQIQDESEIDKFIDEVIAENSKVIEDIAKNPNAIKFLVGQVMRKSKGRVNPQVAEEKLSQKLNT</sequence>
<evidence type="ECO:0000256" key="6">
    <source>
        <dbReference type="ARBA" id="ARBA00022917"/>
    </source>
</evidence>
<evidence type="ECO:0000256" key="8">
    <source>
        <dbReference type="ARBA" id="ARBA00047380"/>
    </source>
</evidence>
<dbReference type="PANTHER" id="PTHR11659:SF0">
    <property type="entry name" value="GLUTAMYL-TRNA(GLN) AMIDOTRANSFERASE SUBUNIT B, MITOCHONDRIAL"/>
    <property type="match status" value="1"/>
</dbReference>
<dbReference type="SUPFAM" id="SSF55931">
    <property type="entry name" value="Glutamine synthetase/guanido kinase"/>
    <property type="match status" value="1"/>
</dbReference>
<evidence type="ECO:0000256" key="7">
    <source>
        <dbReference type="ARBA" id="ARBA00024799"/>
    </source>
</evidence>
<evidence type="ECO:0000256" key="5">
    <source>
        <dbReference type="ARBA" id="ARBA00022840"/>
    </source>
</evidence>
<dbReference type="HAMAP" id="MF_00121">
    <property type="entry name" value="GatB"/>
    <property type="match status" value="1"/>
</dbReference>
<comment type="similarity">
    <text evidence="1 10">Belongs to the GatB/GatE family. GatB subfamily.</text>
</comment>
<dbReference type="InterPro" id="IPR017959">
    <property type="entry name" value="Asn/Gln-tRNA_amidoTrfase_suB/E"/>
</dbReference>
<protein>
    <recommendedName>
        <fullName evidence="10">Aspartyl/glutamyl-tRNA(Asn/Gln) amidotransferase subunit B</fullName>
        <shortName evidence="10">Asp/Glu-ADT subunit B</shortName>
        <ecNumber evidence="10">6.3.5.-</ecNumber>
    </recommendedName>
</protein>
<gene>
    <name evidence="10 12" type="primary">gatB</name>
    <name evidence="12" type="ORF">KC669_01075</name>
</gene>
<dbReference type="InterPro" id="IPR023168">
    <property type="entry name" value="GatB_Yqey_C_2"/>
</dbReference>
<name>A0A955RL32_9BACT</name>
<keyword evidence="4 10" id="KW-0547">Nucleotide-binding</keyword>
<keyword evidence="3 10" id="KW-0436">Ligase</keyword>
<dbReference type="GO" id="GO:0006412">
    <property type="term" value="P:translation"/>
    <property type="evidence" value="ECO:0007669"/>
    <property type="project" value="UniProtKB-UniRule"/>
</dbReference>
<feature type="domain" description="Asn/Gln amidotransferase" evidence="11">
    <location>
        <begin position="326"/>
        <end position="479"/>
    </location>
</feature>
<evidence type="ECO:0000256" key="10">
    <source>
        <dbReference type="HAMAP-Rule" id="MF_00121"/>
    </source>
</evidence>
<evidence type="ECO:0000256" key="2">
    <source>
        <dbReference type="ARBA" id="ARBA00011123"/>
    </source>
</evidence>
<dbReference type="InterPro" id="IPR014746">
    <property type="entry name" value="Gln_synth/guanido_kin_cat_dom"/>
</dbReference>
<evidence type="ECO:0000256" key="4">
    <source>
        <dbReference type="ARBA" id="ARBA00022741"/>
    </source>
</evidence>
<dbReference type="Pfam" id="PF02934">
    <property type="entry name" value="GatB_N"/>
    <property type="match status" value="1"/>
</dbReference>
<comment type="subunit">
    <text evidence="2 10">Heterotrimer of A, B and C subunits.</text>
</comment>
<comment type="catalytic activity">
    <reaction evidence="9 10">
        <text>L-glutamyl-tRNA(Gln) + L-glutamine + ATP + H2O = L-glutaminyl-tRNA(Gln) + L-glutamate + ADP + phosphate + H(+)</text>
        <dbReference type="Rhea" id="RHEA:17521"/>
        <dbReference type="Rhea" id="RHEA-COMP:9681"/>
        <dbReference type="Rhea" id="RHEA-COMP:9684"/>
        <dbReference type="ChEBI" id="CHEBI:15377"/>
        <dbReference type="ChEBI" id="CHEBI:15378"/>
        <dbReference type="ChEBI" id="CHEBI:29985"/>
        <dbReference type="ChEBI" id="CHEBI:30616"/>
        <dbReference type="ChEBI" id="CHEBI:43474"/>
        <dbReference type="ChEBI" id="CHEBI:58359"/>
        <dbReference type="ChEBI" id="CHEBI:78520"/>
        <dbReference type="ChEBI" id="CHEBI:78521"/>
        <dbReference type="ChEBI" id="CHEBI:456216"/>
    </reaction>
</comment>
<dbReference type="InterPro" id="IPR004413">
    <property type="entry name" value="GatB"/>
</dbReference>
<dbReference type="GO" id="GO:0050567">
    <property type="term" value="F:glutaminyl-tRNA synthase (glutamine-hydrolyzing) activity"/>
    <property type="evidence" value="ECO:0007669"/>
    <property type="project" value="UniProtKB-UniRule"/>
</dbReference>
<dbReference type="InterPro" id="IPR018027">
    <property type="entry name" value="Asn/Gln_amidotransferase"/>
</dbReference>
<dbReference type="GO" id="GO:0070681">
    <property type="term" value="P:glutaminyl-tRNAGln biosynthesis via transamidation"/>
    <property type="evidence" value="ECO:0007669"/>
    <property type="project" value="TreeGrafter"/>
</dbReference>
<reference evidence="12" key="1">
    <citation type="submission" date="2020-04" db="EMBL/GenBank/DDBJ databases">
        <authorList>
            <person name="Zhang T."/>
        </authorList>
    </citation>
    <scope>NUCLEOTIDE SEQUENCE</scope>
    <source>
        <strain evidence="12">HKST-UBA09</strain>
    </source>
</reference>
<evidence type="ECO:0000256" key="1">
    <source>
        <dbReference type="ARBA" id="ARBA00005306"/>
    </source>
</evidence>
<evidence type="ECO:0000313" key="12">
    <source>
        <dbReference type="EMBL" id="MCA9386604.1"/>
    </source>
</evidence>
<organism evidence="12 13">
    <name type="scientific">Candidatus Dojkabacteria bacterium</name>
    <dbReference type="NCBI Taxonomy" id="2099670"/>
    <lineage>
        <taxon>Bacteria</taxon>
        <taxon>Candidatus Dojkabacteria</taxon>
    </lineage>
</organism>
<dbReference type="PANTHER" id="PTHR11659">
    <property type="entry name" value="GLUTAMYL-TRNA GLN AMIDOTRANSFERASE SUBUNIT B MITOCHONDRIAL AND PROKARYOTIC PET112-RELATED"/>
    <property type="match status" value="1"/>
</dbReference>